<dbReference type="AlphaFoldDB" id="A0A6C0CAD7"/>
<name>A0A6C0CAD7_9ZZZZ</name>
<proteinExistence type="predicted"/>
<dbReference type="PANTHER" id="PTHR32134">
    <property type="entry name" value="FNIP REPEAT-CONTAINING PROTEIN"/>
    <property type="match status" value="1"/>
</dbReference>
<reference evidence="1" key="1">
    <citation type="journal article" date="2020" name="Nature">
        <title>Giant virus diversity and host interactions through global metagenomics.</title>
        <authorList>
            <person name="Schulz F."/>
            <person name="Roux S."/>
            <person name="Paez-Espino D."/>
            <person name="Jungbluth S."/>
            <person name="Walsh D.A."/>
            <person name="Denef V.J."/>
            <person name="McMahon K.D."/>
            <person name="Konstantinidis K.T."/>
            <person name="Eloe-Fadrosh E.A."/>
            <person name="Kyrpides N.C."/>
            <person name="Woyke T."/>
        </authorList>
    </citation>
    <scope>NUCLEOTIDE SEQUENCE</scope>
    <source>
        <strain evidence="1">GVMAG-M-3300020192-26</strain>
    </source>
</reference>
<evidence type="ECO:0000313" key="1">
    <source>
        <dbReference type="EMBL" id="QHT00474.1"/>
    </source>
</evidence>
<organism evidence="1">
    <name type="scientific">viral metagenome</name>
    <dbReference type="NCBI Taxonomy" id="1070528"/>
    <lineage>
        <taxon>unclassified sequences</taxon>
        <taxon>metagenomes</taxon>
        <taxon>organismal metagenomes</taxon>
    </lineage>
</organism>
<dbReference type="EMBL" id="MN739355">
    <property type="protein sequence ID" value="QHT00474.1"/>
    <property type="molecule type" value="Genomic_DNA"/>
</dbReference>
<dbReference type="Pfam" id="PF05725">
    <property type="entry name" value="FNIP"/>
    <property type="match status" value="1"/>
</dbReference>
<dbReference type="PANTHER" id="PTHR32134:SF92">
    <property type="entry name" value="FNIP REPEAT-CONTAINING PROTEIN"/>
    <property type="match status" value="1"/>
</dbReference>
<dbReference type="CDD" id="cd09917">
    <property type="entry name" value="F-box_SF"/>
    <property type="match status" value="1"/>
</dbReference>
<protein>
    <recommendedName>
        <fullName evidence="2">F-box domain-containing protein</fullName>
    </recommendedName>
</protein>
<dbReference type="InterPro" id="IPR008615">
    <property type="entry name" value="FNIP"/>
</dbReference>
<accession>A0A6C0CAD7</accession>
<sequence>MLSKCTDIMLHISTFLRDKDKISLSATSKSLNELKLRYRYCDRIYVLWISHLPYFDNFESVEIFSVKDKVPKNVKYIHHAPLDDVIPSNVTHLSFFYYLDDSTRIKIPLSVTHLSFGSCFDKTIYGKIPSSVTHLTFDQYYKELDDYIPKSVTHLKFGYHFNKFNK</sequence>
<evidence type="ECO:0008006" key="2">
    <source>
        <dbReference type="Google" id="ProtNLM"/>
    </source>
</evidence>
<dbReference type="InterPro" id="IPR051251">
    <property type="entry name" value="STK_FNIP-Repeat"/>
</dbReference>